<reference evidence="10 11" key="1">
    <citation type="submission" date="2024-02" db="EMBL/GenBank/DDBJ databases">
        <title>A novel Wenzhouxiangellaceae bacterium, isolated from coastal sediments.</title>
        <authorList>
            <person name="Du Z.-J."/>
            <person name="Ye Y.-Q."/>
            <person name="Zhang X.-Y."/>
        </authorList>
    </citation>
    <scope>NUCLEOTIDE SEQUENCE [LARGE SCALE GENOMIC DNA]</scope>
    <source>
        <strain evidence="10 11">CH-27</strain>
    </source>
</reference>
<dbReference type="GO" id="GO:0046872">
    <property type="term" value="F:metal ion binding"/>
    <property type="evidence" value="ECO:0007669"/>
    <property type="project" value="UniProtKB-KW"/>
</dbReference>
<dbReference type="Proteomes" id="UP001359886">
    <property type="component" value="Unassembled WGS sequence"/>
</dbReference>
<dbReference type="InterPro" id="IPR012347">
    <property type="entry name" value="Ferritin-like"/>
</dbReference>
<organism evidence="10 11">
    <name type="scientific">Elongatibacter sediminis</name>
    <dbReference type="NCBI Taxonomy" id="3119006"/>
    <lineage>
        <taxon>Bacteria</taxon>
        <taxon>Pseudomonadati</taxon>
        <taxon>Pseudomonadota</taxon>
        <taxon>Gammaproteobacteria</taxon>
        <taxon>Chromatiales</taxon>
        <taxon>Wenzhouxiangellaceae</taxon>
        <taxon>Elongatibacter</taxon>
    </lineage>
</organism>
<dbReference type="InterPro" id="IPR009078">
    <property type="entry name" value="Ferritin-like_SF"/>
</dbReference>
<protein>
    <recommendedName>
        <fullName evidence="9">3-demethoxyubiquinol 3-hydroxylase</fullName>
        <shortName evidence="9">DMQ hydroxylase</shortName>
        <ecNumber evidence="9">1.14.99.60</ecNumber>
    </recommendedName>
    <alternativeName>
        <fullName evidence="9">2-nonaprenyl-3-methyl-6-methoxy-1,4-benzoquinol hydroxylase</fullName>
    </alternativeName>
</protein>
<evidence type="ECO:0000256" key="7">
    <source>
        <dbReference type="ARBA" id="ARBA00023033"/>
    </source>
</evidence>
<dbReference type="NCBIfam" id="NF033656">
    <property type="entry name" value="DMQ_monoox_COQ7"/>
    <property type="match status" value="1"/>
</dbReference>
<evidence type="ECO:0000256" key="1">
    <source>
        <dbReference type="ARBA" id="ARBA00004749"/>
    </source>
</evidence>
<feature type="binding site" evidence="9">
    <location>
        <position position="191"/>
    </location>
    <ligand>
        <name>Fe cation</name>
        <dbReference type="ChEBI" id="CHEBI:24875"/>
        <label>2</label>
    </ligand>
</feature>
<feature type="binding site" evidence="9">
    <location>
        <position position="74"/>
    </location>
    <ligand>
        <name>Fe cation</name>
        <dbReference type="ChEBI" id="CHEBI:24875"/>
        <label>1</label>
    </ligand>
</feature>
<keyword evidence="3 9" id="KW-0831">Ubiquinone biosynthesis</keyword>
<dbReference type="PANTHER" id="PTHR11237">
    <property type="entry name" value="COENZYME Q10 BIOSYNTHESIS PROTEIN 7"/>
    <property type="match status" value="1"/>
</dbReference>
<proteinExistence type="inferred from homology"/>
<feature type="binding site" evidence="9">
    <location>
        <position position="107"/>
    </location>
    <ligand>
        <name>Fe cation</name>
        <dbReference type="ChEBI" id="CHEBI:24875"/>
        <label>1</label>
    </ligand>
</feature>
<dbReference type="InterPro" id="IPR011566">
    <property type="entry name" value="Ubq_synth_Coq7"/>
</dbReference>
<dbReference type="GO" id="GO:0005886">
    <property type="term" value="C:plasma membrane"/>
    <property type="evidence" value="ECO:0007669"/>
    <property type="project" value="UniProtKB-SubCell"/>
</dbReference>
<comment type="caution">
    <text evidence="10">The sequence shown here is derived from an EMBL/GenBank/DDBJ whole genome shotgun (WGS) entry which is preliminary data.</text>
</comment>
<name>A0AAW9RAM5_9GAMM</name>
<comment type="similarity">
    <text evidence="9">Belongs to the COQ7 family.</text>
</comment>
<evidence type="ECO:0000256" key="4">
    <source>
        <dbReference type="ARBA" id="ARBA00022723"/>
    </source>
</evidence>
<keyword evidence="7 9" id="KW-0503">Monooxygenase</keyword>
<accession>A0AAW9RAM5</accession>
<keyword evidence="11" id="KW-1185">Reference proteome</keyword>
<dbReference type="EC" id="1.14.99.60" evidence="9"/>
<keyword evidence="5 9" id="KW-0560">Oxidoreductase</keyword>
<dbReference type="Gene3D" id="1.20.1260.10">
    <property type="match status" value="1"/>
</dbReference>
<evidence type="ECO:0000313" key="11">
    <source>
        <dbReference type="Proteomes" id="UP001359886"/>
    </source>
</evidence>
<gene>
    <name evidence="9 10" type="primary">coq7</name>
    <name evidence="10" type="ORF">V3330_15765</name>
</gene>
<keyword evidence="8 9" id="KW-0472">Membrane</keyword>
<dbReference type="PANTHER" id="PTHR11237:SF4">
    <property type="entry name" value="5-DEMETHOXYUBIQUINONE HYDROXYLASE, MITOCHONDRIAL"/>
    <property type="match status" value="1"/>
</dbReference>
<comment type="catalytic activity">
    <reaction evidence="9">
        <text>a 5-methoxy-2-methyl-3-(all-trans-polyprenyl)benzene-1,4-diol + AH2 + O2 = a 3-demethylubiquinol + A + H2O</text>
        <dbReference type="Rhea" id="RHEA:50908"/>
        <dbReference type="Rhea" id="RHEA-COMP:10859"/>
        <dbReference type="Rhea" id="RHEA-COMP:10914"/>
        <dbReference type="ChEBI" id="CHEBI:13193"/>
        <dbReference type="ChEBI" id="CHEBI:15377"/>
        <dbReference type="ChEBI" id="CHEBI:15379"/>
        <dbReference type="ChEBI" id="CHEBI:17499"/>
        <dbReference type="ChEBI" id="CHEBI:84167"/>
        <dbReference type="ChEBI" id="CHEBI:84422"/>
        <dbReference type="EC" id="1.14.99.60"/>
    </reaction>
</comment>
<dbReference type="SUPFAM" id="SSF47240">
    <property type="entry name" value="Ferritin-like"/>
    <property type="match status" value="1"/>
</dbReference>
<comment type="subcellular location">
    <subcellularLocation>
        <location evidence="9">Cell membrane</location>
        <topology evidence="9">Peripheral membrane protein</topology>
    </subcellularLocation>
</comment>
<comment type="pathway">
    <text evidence="1 9">Cofactor biosynthesis; ubiquinone biosynthesis.</text>
</comment>
<feature type="binding site" evidence="9">
    <location>
        <position position="188"/>
    </location>
    <ligand>
        <name>Fe cation</name>
        <dbReference type="ChEBI" id="CHEBI:24875"/>
        <label>2</label>
    </ligand>
</feature>
<dbReference type="InterPro" id="IPR047809">
    <property type="entry name" value="COQ7_proteobact"/>
</dbReference>
<dbReference type="HAMAP" id="MF_01658">
    <property type="entry name" value="COQ7"/>
    <property type="match status" value="1"/>
</dbReference>
<feature type="binding site" evidence="9">
    <location>
        <position position="104"/>
    </location>
    <ligand>
        <name>Fe cation</name>
        <dbReference type="ChEBI" id="CHEBI:24875"/>
        <label>1</label>
    </ligand>
</feature>
<comment type="function">
    <text evidence="9">Catalyzes the hydroxylation of 2-nonaprenyl-3-methyl-6-methoxy-1,4-benzoquinol during ubiquinone biosynthesis.</text>
</comment>
<feature type="binding site" evidence="9">
    <location>
        <position position="104"/>
    </location>
    <ligand>
        <name>Fe cation</name>
        <dbReference type="ChEBI" id="CHEBI:24875"/>
        <label>2</label>
    </ligand>
</feature>
<feature type="binding site" evidence="9">
    <location>
        <position position="156"/>
    </location>
    <ligand>
        <name>Fe cation</name>
        <dbReference type="ChEBI" id="CHEBI:24875"/>
        <label>2</label>
    </ligand>
</feature>
<dbReference type="CDD" id="cd01042">
    <property type="entry name" value="DMQH"/>
    <property type="match status" value="1"/>
</dbReference>
<evidence type="ECO:0000256" key="6">
    <source>
        <dbReference type="ARBA" id="ARBA00023004"/>
    </source>
</evidence>
<evidence type="ECO:0000256" key="5">
    <source>
        <dbReference type="ARBA" id="ARBA00023002"/>
    </source>
</evidence>
<dbReference type="GO" id="GO:0006744">
    <property type="term" value="P:ubiquinone biosynthetic process"/>
    <property type="evidence" value="ECO:0007669"/>
    <property type="project" value="UniProtKB-UniRule"/>
</dbReference>
<dbReference type="AlphaFoldDB" id="A0AAW9RAM5"/>
<comment type="cofactor">
    <cofactor evidence="9">
        <name>Fe cation</name>
        <dbReference type="ChEBI" id="CHEBI:24875"/>
    </cofactor>
    <text evidence="9">Binds 2 iron ions per subunit.</text>
</comment>
<dbReference type="EMBL" id="JAZHOG010000011">
    <property type="protein sequence ID" value="MEJ8569087.1"/>
    <property type="molecule type" value="Genomic_DNA"/>
</dbReference>
<keyword evidence="4 9" id="KW-0479">Metal-binding</keyword>
<dbReference type="Pfam" id="PF03232">
    <property type="entry name" value="COQ7"/>
    <property type="match status" value="1"/>
</dbReference>
<evidence type="ECO:0000256" key="2">
    <source>
        <dbReference type="ARBA" id="ARBA00022475"/>
    </source>
</evidence>
<feature type="binding site" evidence="9">
    <location>
        <position position="188"/>
    </location>
    <ligand>
        <name>Fe cation</name>
        <dbReference type="ChEBI" id="CHEBI:24875"/>
        <label>1</label>
    </ligand>
</feature>
<evidence type="ECO:0000313" key="10">
    <source>
        <dbReference type="EMBL" id="MEJ8569087.1"/>
    </source>
</evidence>
<evidence type="ECO:0000256" key="9">
    <source>
        <dbReference type="HAMAP-Rule" id="MF_01658"/>
    </source>
</evidence>
<evidence type="ECO:0000256" key="3">
    <source>
        <dbReference type="ARBA" id="ARBA00022688"/>
    </source>
</evidence>
<keyword evidence="6 9" id="KW-0408">Iron</keyword>
<evidence type="ECO:0000256" key="8">
    <source>
        <dbReference type="ARBA" id="ARBA00023136"/>
    </source>
</evidence>
<dbReference type="RefSeq" id="WP_354696410.1">
    <property type="nucleotide sequence ID" value="NZ_JAZHOG010000011.1"/>
</dbReference>
<dbReference type="GO" id="GO:0008682">
    <property type="term" value="F:3-demethoxyubiquinol 3-hydroxylase activity"/>
    <property type="evidence" value="ECO:0007669"/>
    <property type="project" value="UniProtKB-EC"/>
</dbReference>
<keyword evidence="2 9" id="KW-1003">Cell membrane</keyword>
<sequence>MGHTEKSLGKNADFRTFSPLDRALIRLDQALRLSAGAAPEPGRANPAGDTADIDLEDTERRHVAGLMRVNHAGEICAQALYAGQAATARDDSVREAMQQAADEEIDHLAWCEDRLEELDSRPSLLNPVWYAGSYAIGALAGLAGDRWSLGFVRETENQVEAHLAEHLERLPAGDARSQAILDQMKSDEARHADMAEQAGGRVLPRPARRLMAATAGIMKALAYRF</sequence>